<evidence type="ECO:0000313" key="1">
    <source>
        <dbReference type="EMBL" id="KAI3557547.1"/>
    </source>
</evidence>
<accession>A0A9P9XQM4</accession>
<dbReference type="EMBL" id="SDAQ01000007">
    <property type="protein sequence ID" value="KAI3557547.1"/>
    <property type="molecule type" value="Genomic_DNA"/>
</dbReference>
<name>A0A9P9XQM4_9PEZI</name>
<dbReference type="AlphaFoldDB" id="A0A9P9XQM4"/>
<proteinExistence type="predicted"/>
<organism evidence="1 2">
    <name type="scientific">Colletotrichum abscissum</name>
    <dbReference type="NCBI Taxonomy" id="1671311"/>
    <lineage>
        <taxon>Eukaryota</taxon>
        <taxon>Fungi</taxon>
        <taxon>Dikarya</taxon>
        <taxon>Ascomycota</taxon>
        <taxon>Pezizomycotina</taxon>
        <taxon>Sordariomycetes</taxon>
        <taxon>Hypocreomycetidae</taxon>
        <taxon>Glomerellales</taxon>
        <taxon>Glomerellaceae</taxon>
        <taxon>Colletotrichum</taxon>
        <taxon>Colletotrichum acutatum species complex</taxon>
    </lineage>
</organism>
<reference evidence="1" key="1">
    <citation type="submission" date="2019-01" db="EMBL/GenBank/DDBJ databases">
        <title>Colletotrichum abscissum LGMF1257.</title>
        <authorList>
            <person name="Baroncelli R."/>
        </authorList>
    </citation>
    <scope>NUCLEOTIDE SEQUENCE</scope>
    <source>
        <strain evidence="1">Ca142</strain>
    </source>
</reference>
<keyword evidence="2" id="KW-1185">Reference proteome</keyword>
<protein>
    <submittedName>
        <fullName evidence="1">Uncharacterized protein</fullName>
    </submittedName>
</protein>
<comment type="caution">
    <text evidence="1">The sequence shown here is derived from an EMBL/GenBank/DDBJ whole genome shotgun (WGS) entry which is preliminary data.</text>
</comment>
<dbReference type="Proteomes" id="UP001056436">
    <property type="component" value="Unassembled WGS sequence"/>
</dbReference>
<evidence type="ECO:0000313" key="2">
    <source>
        <dbReference type="Proteomes" id="UP001056436"/>
    </source>
</evidence>
<sequence>MRLCCDLNHYVEDMYISWQALSQGPLAPRDFDCTHLHIAALATPDELAS</sequence>
<gene>
    <name evidence="1" type="ORF">CABS02_02206</name>
</gene>